<dbReference type="Pfam" id="PF14897">
    <property type="entry name" value="EpsG"/>
    <property type="match status" value="1"/>
</dbReference>
<feature type="transmembrane region" description="Helical" evidence="1">
    <location>
        <begin position="135"/>
        <end position="157"/>
    </location>
</feature>
<comment type="caution">
    <text evidence="2">The sequence shown here is derived from an EMBL/GenBank/DDBJ whole genome shotgun (WGS) entry which is preliminary data.</text>
</comment>
<feature type="transmembrane region" description="Helical" evidence="1">
    <location>
        <begin position="39"/>
        <end position="59"/>
    </location>
</feature>
<protein>
    <submittedName>
        <fullName evidence="2">EpsG family protein</fullName>
    </submittedName>
</protein>
<proteinExistence type="predicted"/>
<feature type="transmembrane region" description="Helical" evidence="1">
    <location>
        <begin position="103"/>
        <end position="123"/>
    </location>
</feature>
<dbReference type="InterPro" id="IPR049458">
    <property type="entry name" value="EpsG-like"/>
</dbReference>
<name>A0A5C7AVG8_9FLAO</name>
<feature type="transmembrane region" description="Helical" evidence="1">
    <location>
        <begin position="214"/>
        <end position="237"/>
    </location>
</feature>
<dbReference type="RefSeq" id="WP_147133132.1">
    <property type="nucleotide sequence ID" value="NZ_VOSC01000019.1"/>
</dbReference>
<feature type="transmembrane region" description="Helical" evidence="1">
    <location>
        <begin position="177"/>
        <end position="202"/>
    </location>
</feature>
<evidence type="ECO:0000313" key="3">
    <source>
        <dbReference type="Proteomes" id="UP000321790"/>
    </source>
</evidence>
<dbReference type="AlphaFoldDB" id="A0A5C7AVG8"/>
<keyword evidence="1" id="KW-1133">Transmembrane helix</keyword>
<feature type="transmembrane region" description="Helical" evidence="1">
    <location>
        <begin position="257"/>
        <end position="277"/>
    </location>
</feature>
<sequence length="364" mass="43054">MSNLIPSIYHYETYIYLCLFLLVFTLIHALILRIHDLKNVAFINTVGYSLLVFFILFIGQREITSRYGFGDTANYYKAFDAFSKGAPIKEVKDLGWQLFMKSLATFTTAHTFFTICAFLYIFPLYKVSKAYFKEYWYYCFFAFLVSFSFYTYGVNGVRNGVAGSLFLWGLCYKDKKWLMILLFAWAIMFHKTITLPVIAYLLTYLYNNPKSYLIAWFVAIPLSLVMGSVWIGIFASLGFDDRLSGYLAGSTTGTTSFRWDFIFYSSFAVFAGWYFIFKKKFKDRFYNQLLNTYLICNAFWILVIRANFSNRFAYLSWFMMAIVIFYPFLKTRLFKNHHLTLAKVLIAYFMFTFLMFFIYYADKR</sequence>
<feature type="transmembrane region" description="Helical" evidence="1">
    <location>
        <begin position="312"/>
        <end position="329"/>
    </location>
</feature>
<feature type="transmembrane region" description="Helical" evidence="1">
    <location>
        <begin position="14"/>
        <end position="32"/>
    </location>
</feature>
<feature type="transmembrane region" description="Helical" evidence="1">
    <location>
        <begin position="341"/>
        <end position="361"/>
    </location>
</feature>
<dbReference type="Proteomes" id="UP000321790">
    <property type="component" value="Unassembled WGS sequence"/>
</dbReference>
<keyword evidence="3" id="KW-1185">Reference proteome</keyword>
<evidence type="ECO:0000313" key="2">
    <source>
        <dbReference type="EMBL" id="TXE11663.1"/>
    </source>
</evidence>
<reference evidence="3" key="1">
    <citation type="submission" date="2019-08" db="EMBL/GenBank/DDBJ databases">
        <title>Seonamhaeicola sediminis sp. nov., isolated from marine sediment.</title>
        <authorList>
            <person name="Cao W.R."/>
        </authorList>
    </citation>
    <scope>NUCLEOTIDE SEQUENCE [LARGE SCALE GENOMIC DNA]</scope>
    <source>
        <strain evidence="3">Gy8</strain>
    </source>
</reference>
<keyword evidence="1" id="KW-0812">Transmembrane</keyword>
<dbReference type="OrthoDB" id="1112074at2"/>
<organism evidence="2 3">
    <name type="scientific">Seonamhaeicola algicola</name>
    <dbReference type="NCBI Taxonomy" id="1719036"/>
    <lineage>
        <taxon>Bacteria</taxon>
        <taxon>Pseudomonadati</taxon>
        <taxon>Bacteroidota</taxon>
        <taxon>Flavobacteriia</taxon>
        <taxon>Flavobacteriales</taxon>
        <taxon>Flavobacteriaceae</taxon>
    </lineage>
</organism>
<keyword evidence="1" id="KW-0472">Membrane</keyword>
<accession>A0A5C7AVG8</accession>
<dbReference type="EMBL" id="VOSC01000019">
    <property type="protein sequence ID" value="TXE11663.1"/>
    <property type="molecule type" value="Genomic_DNA"/>
</dbReference>
<gene>
    <name evidence="2" type="ORF">FUA26_06230</name>
</gene>
<evidence type="ECO:0000256" key="1">
    <source>
        <dbReference type="SAM" id="Phobius"/>
    </source>
</evidence>